<comment type="caution">
    <text evidence="1">The sequence shown here is derived from an EMBL/GenBank/DDBJ whole genome shotgun (WGS) entry which is preliminary data.</text>
</comment>
<sequence length="98" mass="11085">MTSMSITTTNHIGHLAGFWLEGKRTILSTGPQRAYALRAIGHMMIPQTPPPGDFKIGECVLYLPPHSRAWQRAHALRAPRQMNRHQLFLKKDAPWDGT</sequence>
<evidence type="ECO:0000313" key="1">
    <source>
        <dbReference type="EMBL" id="KAF3761573.1"/>
    </source>
</evidence>
<name>A0A9P4XVB2_CRYP1</name>
<dbReference type="AlphaFoldDB" id="A0A9P4XVB2"/>
<dbReference type="GeneID" id="63841719"/>
<dbReference type="Proteomes" id="UP000803844">
    <property type="component" value="Unassembled WGS sequence"/>
</dbReference>
<dbReference type="EMBL" id="MU032351">
    <property type="protein sequence ID" value="KAF3761573.1"/>
    <property type="molecule type" value="Genomic_DNA"/>
</dbReference>
<keyword evidence="2" id="KW-1185">Reference proteome</keyword>
<accession>A0A9P4XVB2</accession>
<reference evidence="1" key="1">
    <citation type="journal article" date="2020" name="Phytopathology">
        <title>Genome sequence of the chestnut blight fungus Cryphonectria parasitica EP155: A fundamental resource for an archetypical invasive plant pathogen.</title>
        <authorList>
            <person name="Crouch J.A."/>
            <person name="Dawe A."/>
            <person name="Aerts A."/>
            <person name="Barry K."/>
            <person name="Churchill A.C.L."/>
            <person name="Grimwood J."/>
            <person name="Hillman B."/>
            <person name="Milgroom M.G."/>
            <person name="Pangilinan J."/>
            <person name="Smith M."/>
            <person name="Salamov A."/>
            <person name="Schmutz J."/>
            <person name="Yadav J."/>
            <person name="Grigoriev I.V."/>
            <person name="Nuss D."/>
        </authorList>
    </citation>
    <scope>NUCLEOTIDE SEQUENCE</scope>
    <source>
        <strain evidence="1">EP155</strain>
    </source>
</reference>
<proteinExistence type="predicted"/>
<protein>
    <submittedName>
        <fullName evidence="1">Uncharacterized protein</fullName>
    </submittedName>
</protein>
<evidence type="ECO:0000313" key="2">
    <source>
        <dbReference type="Proteomes" id="UP000803844"/>
    </source>
</evidence>
<gene>
    <name evidence="1" type="ORF">M406DRAFT_57645</name>
</gene>
<organism evidence="1 2">
    <name type="scientific">Cryphonectria parasitica (strain ATCC 38755 / EP155)</name>
    <dbReference type="NCBI Taxonomy" id="660469"/>
    <lineage>
        <taxon>Eukaryota</taxon>
        <taxon>Fungi</taxon>
        <taxon>Dikarya</taxon>
        <taxon>Ascomycota</taxon>
        <taxon>Pezizomycotina</taxon>
        <taxon>Sordariomycetes</taxon>
        <taxon>Sordariomycetidae</taxon>
        <taxon>Diaporthales</taxon>
        <taxon>Cryphonectriaceae</taxon>
        <taxon>Cryphonectria-Endothia species complex</taxon>
        <taxon>Cryphonectria</taxon>
    </lineage>
</organism>
<dbReference type="RefSeq" id="XP_040772552.1">
    <property type="nucleotide sequence ID" value="XM_040924590.1"/>
</dbReference>